<dbReference type="InterPro" id="IPR000832">
    <property type="entry name" value="GPCR_2_secretin-like"/>
</dbReference>
<keyword evidence="4 5" id="KW-0472">Membrane</keyword>
<name>S4RKK0_PETMA</name>
<comment type="subcellular location">
    <subcellularLocation>
        <location evidence="1">Membrane</location>
        <topology evidence="1">Multi-pass membrane protein</topology>
    </subcellularLocation>
</comment>
<evidence type="ECO:0000256" key="3">
    <source>
        <dbReference type="ARBA" id="ARBA00022989"/>
    </source>
</evidence>
<reference evidence="7" key="2">
    <citation type="submission" date="2025-09" db="UniProtKB">
        <authorList>
            <consortium name="Ensembl"/>
        </authorList>
    </citation>
    <scope>IDENTIFICATION</scope>
</reference>
<evidence type="ECO:0000256" key="1">
    <source>
        <dbReference type="ARBA" id="ARBA00004141"/>
    </source>
</evidence>
<dbReference type="Ensembl" id="ENSPMAT00000005758.1">
    <property type="protein sequence ID" value="ENSPMAP00000005733.1"/>
    <property type="gene ID" value="ENSPMAG00000005224.1"/>
</dbReference>
<keyword evidence="3 5" id="KW-1133">Transmembrane helix</keyword>
<dbReference type="Gene3D" id="1.20.1070.10">
    <property type="entry name" value="Rhodopsin 7-helix transmembrane proteins"/>
    <property type="match status" value="1"/>
</dbReference>
<dbReference type="PANTHER" id="PTHR45620:SF1">
    <property type="entry name" value="G-PROTEIN COUPLED RECEPTORS FAMILY 2 PROFILE 2 DOMAIN-CONTAINING PROTEIN"/>
    <property type="match status" value="1"/>
</dbReference>
<keyword evidence="2 5" id="KW-0812">Transmembrane</keyword>
<dbReference type="GO" id="GO:0005886">
    <property type="term" value="C:plasma membrane"/>
    <property type="evidence" value="ECO:0007669"/>
    <property type="project" value="TreeGrafter"/>
</dbReference>
<evidence type="ECO:0000256" key="2">
    <source>
        <dbReference type="ARBA" id="ARBA00022692"/>
    </source>
</evidence>
<dbReference type="GO" id="GO:0017046">
    <property type="term" value="F:peptide hormone binding"/>
    <property type="evidence" value="ECO:0007669"/>
    <property type="project" value="TreeGrafter"/>
</dbReference>
<feature type="transmembrane region" description="Helical" evidence="5">
    <location>
        <begin position="12"/>
        <end position="37"/>
    </location>
</feature>
<evidence type="ECO:0000259" key="6">
    <source>
        <dbReference type="PROSITE" id="PS50261"/>
    </source>
</evidence>
<organism evidence="7">
    <name type="scientific">Petromyzon marinus</name>
    <name type="common">Sea lamprey</name>
    <dbReference type="NCBI Taxonomy" id="7757"/>
    <lineage>
        <taxon>Eukaryota</taxon>
        <taxon>Metazoa</taxon>
        <taxon>Chordata</taxon>
        <taxon>Craniata</taxon>
        <taxon>Vertebrata</taxon>
        <taxon>Cyclostomata</taxon>
        <taxon>Hyperoartia</taxon>
        <taxon>Petromyzontiformes</taxon>
        <taxon>Petromyzontidae</taxon>
        <taxon>Petromyzon</taxon>
    </lineage>
</organism>
<sequence length="61" mass="6878">CWDNKGNLVLWWIIKGPILLSILINFLFFIGIIRILVKKLCSSDVGGSSSSHYNATARTQR</sequence>
<dbReference type="Pfam" id="PF00002">
    <property type="entry name" value="7tm_2"/>
    <property type="match status" value="1"/>
</dbReference>
<dbReference type="HOGENOM" id="CLU_2928769_0_0_1"/>
<dbReference type="PROSITE" id="PS50261">
    <property type="entry name" value="G_PROTEIN_RECEP_F2_4"/>
    <property type="match status" value="1"/>
</dbReference>
<dbReference type="AlphaFoldDB" id="S4RKK0"/>
<proteinExistence type="predicted"/>
<protein>
    <recommendedName>
        <fullName evidence="6">G-protein coupled receptors family 2 profile 2 domain-containing protein</fullName>
    </recommendedName>
</protein>
<dbReference type="STRING" id="7757.ENSPMAP00000005733"/>
<evidence type="ECO:0000313" key="7">
    <source>
        <dbReference type="Ensembl" id="ENSPMAP00000005733.1"/>
    </source>
</evidence>
<evidence type="ECO:0000256" key="5">
    <source>
        <dbReference type="SAM" id="Phobius"/>
    </source>
</evidence>
<dbReference type="InterPro" id="IPR017981">
    <property type="entry name" value="GPCR_2-like_7TM"/>
</dbReference>
<dbReference type="GO" id="GO:0008528">
    <property type="term" value="F:G protein-coupled peptide receptor activity"/>
    <property type="evidence" value="ECO:0007669"/>
    <property type="project" value="TreeGrafter"/>
</dbReference>
<dbReference type="PANTHER" id="PTHR45620">
    <property type="entry name" value="PDF RECEPTOR-LIKE PROTEIN-RELATED"/>
    <property type="match status" value="1"/>
</dbReference>
<reference evidence="7" key="1">
    <citation type="submission" date="2025-08" db="UniProtKB">
        <authorList>
            <consortium name="Ensembl"/>
        </authorList>
    </citation>
    <scope>IDENTIFICATION</scope>
</reference>
<evidence type="ECO:0000256" key="4">
    <source>
        <dbReference type="ARBA" id="ARBA00023136"/>
    </source>
</evidence>
<dbReference type="GO" id="GO:0007188">
    <property type="term" value="P:adenylate cyclase-modulating G protein-coupled receptor signaling pathway"/>
    <property type="evidence" value="ECO:0007669"/>
    <property type="project" value="TreeGrafter"/>
</dbReference>
<accession>S4RKK0</accession>
<feature type="domain" description="G-protein coupled receptors family 2 profile 2" evidence="6">
    <location>
        <begin position="1"/>
        <end position="61"/>
    </location>
</feature>
<dbReference type="InterPro" id="IPR050332">
    <property type="entry name" value="GPCR_2"/>
</dbReference>
<dbReference type="GO" id="GO:0007166">
    <property type="term" value="P:cell surface receptor signaling pathway"/>
    <property type="evidence" value="ECO:0007669"/>
    <property type="project" value="InterPro"/>
</dbReference>